<sequence>MVQEVNITWLNWLPKEKMRKLNVSVGMEPEAKATLNTIGRNGIDDTEKGDKRGLNSAADLGYKHRLDKRQPQNQKLKAETSSCLVTKSESECQLGHRVGGYIISAQIPPIPSVLSLIYLRWGSRKLKLHLHE</sequence>
<evidence type="ECO:0000313" key="3">
    <source>
        <dbReference type="Proteomes" id="UP001152795"/>
    </source>
</evidence>
<comment type="caution">
    <text evidence="2">The sequence shown here is derived from an EMBL/GenBank/DDBJ whole genome shotgun (WGS) entry which is preliminary data.</text>
</comment>
<evidence type="ECO:0000256" key="1">
    <source>
        <dbReference type="SAM" id="MobiDB-lite"/>
    </source>
</evidence>
<gene>
    <name evidence="2" type="ORF">PACLA_8A064192</name>
</gene>
<dbReference type="EMBL" id="CACRXK020020928">
    <property type="protein sequence ID" value="CAB4035313.1"/>
    <property type="molecule type" value="Genomic_DNA"/>
</dbReference>
<evidence type="ECO:0000313" key="2">
    <source>
        <dbReference type="EMBL" id="CAB4035313.1"/>
    </source>
</evidence>
<protein>
    <submittedName>
        <fullName evidence="2">Uncharacterized protein</fullName>
    </submittedName>
</protein>
<dbReference type="AlphaFoldDB" id="A0A6S7L8M5"/>
<dbReference type="Proteomes" id="UP001152795">
    <property type="component" value="Unassembled WGS sequence"/>
</dbReference>
<keyword evidence="3" id="KW-1185">Reference proteome</keyword>
<accession>A0A6S7L8M5</accession>
<name>A0A6S7L8M5_PARCT</name>
<reference evidence="2" key="1">
    <citation type="submission" date="2020-04" db="EMBL/GenBank/DDBJ databases">
        <authorList>
            <person name="Alioto T."/>
            <person name="Alioto T."/>
            <person name="Gomez Garrido J."/>
        </authorList>
    </citation>
    <scope>NUCLEOTIDE SEQUENCE</scope>
    <source>
        <strain evidence="2">A484AB</strain>
    </source>
</reference>
<organism evidence="2 3">
    <name type="scientific">Paramuricea clavata</name>
    <name type="common">Red gorgonian</name>
    <name type="synonym">Violescent sea-whip</name>
    <dbReference type="NCBI Taxonomy" id="317549"/>
    <lineage>
        <taxon>Eukaryota</taxon>
        <taxon>Metazoa</taxon>
        <taxon>Cnidaria</taxon>
        <taxon>Anthozoa</taxon>
        <taxon>Octocorallia</taxon>
        <taxon>Malacalcyonacea</taxon>
        <taxon>Plexauridae</taxon>
        <taxon>Paramuricea</taxon>
    </lineage>
</organism>
<feature type="region of interest" description="Disordered" evidence="1">
    <location>
        <begin position="38"/>
        <end position="61"/>
    </location>
</feature>
<proteinExistence type="predicted"/>
<feature type="compositionally biased region" description="Basic and acidic residues" evidence="1">
    <location>
        <begin position="42"/>
        <end position="53"/>
    </location>
</feature>